<feature type="transmembrane region" description="Helical" evidence="1">
    <location>
        <begin position="167"/>
        <end position="185"/>
    </location>
</feature>
<evidence type="ECO:0000256" key="1">
    <source>
        <dbReference type="SAM" id="Phobius"/>
    </source>
</evidence>
<protein>
    <submittedName>
        <fullName evidence="2">Uncharacterized protein</fullName>
    </submittedName>
</protein>
<proteinExistence type="predicted"/>
<evidence type="ECO:0000313" key="3">
    <source>
        <dbReference type="Proteomes" id="UP000193067"/>
    </source>
</evidence>
<dbReference type="EMBL" id="KZ084092">
    <property type="protein sequence ID" value="OSD05566.1"/>
    <property type="molecule type" value="Genomic_DNA"/>
</dbReference>
<organism evidence="2 3">
    <name type="scientific">Trametes coccinea (strain BRFM310)</name>
    <name type="common">Pycnoporus coccineus</name>
    <dbReference type="NCBI Taxonomy" id="1353009"/>
    <lineage>
        <taxon>Eukaryota</taxon>
        <taxon>Fungi</taxon>
        <taxon>Dikarya</taxon>
        <taxon>Basidiomycota</taxon>
        <taxon>Agaricomycotina</taxon>
        <taxon>Agaricomycetes</taxon>
        <taxon>Polyporales</taxon>
        <taxon>Polyporaceae</taxon>
        <taxon>Trametes</taxon>
    </lineage>
</organism>
<sequence>MRYRYYKPRRLPPLTPMRITEIYALAAVSVSIGTEAILHWELAHRDRDLCTIQTLAMCFRTNGGPFLEKSREKSTVESTRTWDELRAEFTNYPKDGSLAQKFVWWYNHAWSDPLVWGLLYEDQYLPVQKHKLEPTLSKGDWDILITHLANAMQGSDGKLSALAPWRFFRAFLLITPFALGARLLFLPRIVLPLSIAQRVLIYCSLTLYLNRTYQHCHYPLRLQDRHSVALVLNQLAPDLPEIVNTIMSGGRHFPL</sequence>
<dbReference type="Proteomes" id="UP000193067">
    <property type="component" value="Unassembled WGS sequence"/>
</dbReference>
<accession>A0A1Y2IWR6</accession>
<reference evidence="2 3" key="1">
    <citation type="journal article" date="2015" name="Biotechnol. Biofuels">
        <title>Enhanced degradation of softwood versus hardwood by the white-rot fungus Pycnoporus coccineus.</title>
        <authorList>
            <person name="Couturier M."/>
            <person name="Navarro D."/>
            <person name="Chevret D."/>
            <person name="Henrissat B."/>
            <person name="Piumi F."/>
            <person name="Ruiz-Duenas F.J."/>
            <person name="Martinez A.T."/>
            <person name="Grigoriev I.V."/>
            <person name="Riley R."/>
            <person name="Lipzen A."/>
            <person name="Berrin J.G."/>
            <person name="Master E.R."/>
            <person name="Rosso M.N."/>
        </authorList>
    </citation>
    <scope>NUCLEOTIDE SEQUENCE [LARGE SCALE GENOMIC DNA]</scope>
    <source>
        <strain evidence="2 3">BRFM310</strain>
    </source>
</reference>
<dbReference type="OrthoDB" id="2745913at2759"/>
<evidence type="ECO:0000313" key="2">
    <source>
        <dbReference type="EMBL" id="OSD05566.1"/>
    </source>
</evidence>
<gene>
    <name evidence="2" type="ORF">PYCCODRAFT_1155081</name>
</gene>
<keyword evidence="1" id="KW-0472">Membrane</keyword>
<keyword evidence="3" id="KW-1185">Reference proteome</keyword>
<keyword evidence="1" id="KW-0812">Transmembrane</keyword>
<keyword evidence="1" id="KW-1133">Transmembrane helix</keyword>
<name>A0A1Y2IWR6_TRAC3</name>
<dbReference type="AlphaFoldDB" id="A0A1Y2IWR6"/>